<dbReference type="GO" id="GO:0017116">
    <property type="term" value="F:single-stranded DNA helicase activity"/>
    <property type="evidence" value="ECO:0007669"/>
    <property type="project" value="TreeGrafter"/>
</dbReference>
<dbReference type="EC" id="5.6.2.3" evidence="11"/>
<dbReference type="GO" id="GO:0043139">
    <property type="term" value="F:5'-3' DNA helicase activity"/>
    <property type="evidence" value="ECO:0007669"/>
    <property type="project" value="UniProtKB-UniRule"/>
</dbReference>
<dbReference type="InterPro" id="IPR049550">
    <property type="entry name" value="RecD_N"/>
</dbReference>
<dbReference type="GO" id="GO:0009338">
    <property type="term" value="C:exodeoxyribonuclease V complex"/>
    <property type="evidence" value="ECO:0007669"/>
    <property type="project" value="InterPro"/>
</dbReference>
<evidence type="ECO:0000256" key="7">
    <source>
        <dbReference type="ARBA" id="ARBA00022840"/>
    </source>
</evidence>
<feature type="domain" description="UvrD-like helicase C-terminal" evidence="13">
    <location>
        <begin position="666"/>
        <end position="710"/>
    </location>
</feature>
<keyword evidence="4 11" id="KW-0378">Hydrolase</keyword>
<evidence type="ECO:0000256" key="6">
    <source>
        <dbReference type="ARBA" id="ARBA00022839"/>
    </source>
</evidence>
<keyword evidence="1 11" id="KW-0540">Nuclease</keyword>
<dbReference type="Pfam" id="PF13245">
    <property type="entry name" value="AAA_19"/>
    <property type="match status" value="1"/>
</dbReference>
<keyword evidence="7 11" id="KW-0067">ATP-binding</keyword>
<reference evidence="15" key="1">
    <citation type="submission" date="2022-06" db="EMBL/GenBank/DDBJ databases">
        <title>A novel DMS-producing enzyme.</title>
        <authorList>
            <person name="Zhang Y."/>
        </authorList>
    </citation>
    <scope>NUCLEOTIDE SEQUENCE</scope>
    <source>
        <strain evidence="15">H10-59</strain>
    </source>
</reference>
<keyword evidence="6 11" id="KW-0269">Exonuclease</keyword>
<dbReference type="EMBL" id="CP098828">
    <property type="protein sequence ID" value="XBO76940.1"/>
    <property type="molecule type" value="Genomic_DNA"/>
</dbReference>
<proteinExistence type="inferred from homology"/>
<feature type="region of interest" description="Disordered" evidence="12">
    <location>
        <begin position="181"/>
        <end position="204"/>
    </location>
</feature>
<feature type="compositionally biased region" description="Basic and acidic residues" evidence="12">
    <location>
        <begin position="194"/>
        <end position="204"/>
    </location>
</feature>
<evidence type="ECO:0000256" key="2">
    <source>
        <dbReference type="ARBA" id="ARBA00022741"/>
    </source>
</evidence>
<dbReference type="InterPro" id="IPR027417">
    <property type="entry name" value="P-loop_NTPase"/>
</dbReference>
<dbReference type="PANTHER" id="PTHR43788:SF6">
    <property type="entry name" value="DNA HELICASE B"/>
    <property type="match status" value="1"/>
</dbReference>
<dbReference type="SUPFAM" id="SSF52540">
    <property type="entry name" value="P-loop containing nucleoside triphosphate hydrolases"/>
    <property type="match status" value="2"/>
</dbReference>
<comment type="similarity">
    <text evidence="11">Belongs to the RecD family.</text>
</comment>
<dbReference type="GO" id="GO:0008854">
    <property type="term" value="F:exodeoxyribonuclease V activity"/>
    <property type="evidence" value="ECO:0007669"/>
    <property type="project" value="InterPro"/>
</dbReference>
<keyword evidence="2 11" id="KW-0547">Nucleotide-binding</keyword>
<feature type="domain" description="RecBCD enzyme subunit RecD N-terminal" evidence="14">
    <location>
        <begin position="52"/>
        <end position="163"/>
    </location>
</feature>
<feature type="binding site" evidence="11">
    <location>
        <begin position="245"/>
        <end position="252"/>
    </location>
    <ligand>
        <name>ATP</name>
        <dbReference type="ChEBI" id="CHEBI:30616"/>
    </ligand>
</feature>
<dbReference type="GO" id="GO:0005524">
    <property type="term" value="F:ATP binding"/>
    <property type="evidence" value="ECO:0007669"/>
    <property type="project" value="UniProtKB-UniRule"/>
</dbReference>
<evidence type="ECO:0000256" key="11">
    <source>
        <dbReference type="HAMAP-Rule" id="MF_01487"/>
    </source>
</evidence>
<comment type="function">
    <text evidence="11">A helicase/nuclease that prepares dsDNA breaks (DSB) for recombinational DNA repair. Binds to DSBs and unwinds DNA via a highly rapid and processive ATP-dependent bidirectional helicase activity. Unwinds dsDNA until it encounters a Chi (crossover hotspot instigator) sequence from the 3' direction. Cuts ssDNA a few nucleotides 3' to the Chi site. The properties and activities of the enzyme are changed at Chi. The Chi-altered holoenzyme produces a long 3'-ssDNA overhang and facilitates RecA-binding to the ssDNA for homologous DNA recombination and repair. Holoenzyme degrades any linearized DNA that is unable to undergo homologous recombination. In the holoenzyme this subunit has ssDNA-dependent ATPase and 5'-3' helicase activity. When added to pre-assembled RecBC greatly stimulates nuclease activity and augments holoenzyme processivity. Negatively regulates the RecA-loading ability of RecBCD.</text>
</comment>
<dbReference type="CDD" id="cd17933">
    <property type="entry name" value="DEXSc_RecD-like"/>
    <property type="match status" value="1"/>
</dbReference>
<dbReference type="GO" id="GO:0003677">
    <property type="term" value="F:DNA binding"/>
    <property type="evidence" value="ECO:0007669"/>
    <property type="project" value="UniProtKB-UniRule"/>
</dbReference>
<accession>A0AAU7KYY9</accession>
<dbReference type="Gene3D" id="1.10.10.1020">
    <property type="entry name" value="RecBCD complex, subunit RecD, N-terminal domain"/>
    <property type="match status" value="1"/>
</dbReference>
<dbReference type="AlphaFoldDB" id="A0AAU7KYY9"/>
<dbReference type="HAMAP" id="MF_01487">
    <property type="entry name" value="RecD"/>
    <property type="match status" value="1"/>
</dbReference>
<dbReference type="CDD" id="cd18809">
    <property type="entry name" value="SF1_C_RecD"/>
    <property type="match status" value="1"/>
</dbReference>
<evidence type="ECO:0000313" key="15">
    <source>
        <dbReference type="EMBL" id="XBO76940.1"/>
    </source>
</evidence>
<dbReference type="Pfam" id="PF13538">
    <property type="entry name" value="UvrD_C_2"/>
    <property type="match status" value="1"/>
</dbReference>
<sequence length="740" mass="79843">MSEANPEVHREGNGETPGDAASTALPSSPFATPEQALADPEALLSLLFAWAEHGWIRDLDAALPHRLARLAPDGDASCLLAAMLVSHQAGQGHLLLDLNQARRQPETLIAVARDVARDDTAPPPPEALLGRLGDDWVNRLQRWSAVAQGPGASPLVLEAERLYLRRYWRNEQRVASAIAARLSTPGTPTQDTPTEDHPTADGDAARLRPVLDTLFPPSDPRADQAASQKLACALGARAPFAVITGGPGTGKTTTVIRLLALLQTQAIAERGAPLAIRLAAPTGKAAARLSESIRDQIAALDELPLPDAAQVRASIPHEVSTLHRLLGARPDTRHFHHHRLNPLPLDMVAVDEASMVDIDMMAALLDALPPHARLVLLGDKDQLASVEAGAVLGNLCARAEQGHYRNDVSDWLEAATGLSLPEALHDGDGRALDQSVAMLRHSFRFDDASGIGQLARAINAGDSRRALAVLDDTAFPQAQRQALPRANERRLMTLALDGRGQDAAWGYRFYLGAITPRPGTPEAGALEQSGLLRPRPSLSSERAEWDRWASAILEAHAQFQLLTPLRAGHYGVESLNQRIEQALARAGLIDKPDHSTHWYEGRPVLVTGNDYALKLMNGDIGIALKVPVEFANPEAGTTLRVAFPAGDGQGGIRWVLPSRLQRVETVFAMTVHKSQGSEFVHTALVMPDTLSPILTRELVYTAVTRAKKTFTLLSASDVVLAKAIERRIARQSRLFQSPET</sequence>
<evidence type="ECO:0000259" key="13">
    <source>
        <dbReference type="Pfam" id="PF13538"/>
    </source>
</evidence>
<evidence type="ECO:0000256" key="1">
    <source>
        <dbReference type="ARBA" id="ARBA00022722"/>
    </source>
</evidence>
<dbReference type="Gene3D" id="3.40.50.300">
    <property type="entry name" value="P-loop containing nucleotide triphosphate hydrolases"/>
    <property type="match status" value="3"/>
</dbReference>
<keyword evidence="8 11" id="KW-0238">DNA-binding</keyword>
<organism evidence="15">
    <name type="scientific">Halomonas sp. H10-59</name>
    <dbReference type="NCBI Taxonomy" id="2950874"/>
    <lineage>
        <taxon>Bacteria</taxon>
        <taxon>Pseudomonadati</taxon>
        <taxon>Pseudomonadota</taxon>
        <taxon>Gammaproteobacteria</taxon>
        <taxon>Oceanospirillales</taxon>
        <taxon>Halomonadaceae</taxon>
        <taxon>Halomonas</taxon>
    </lineage>
</organism>
<dbReference type="Pfam" id="PF21185">
    <property type="entry name" value="RecD_N"/>
    <property type="match status" value="1"/>
</dbReference>
<keyword evidence="10 11" id="KW-0413">Isomerase</keyword>
<keyword evidence="9 11" id="KW-0234">DNA repair</keyword>
<evidence type="ECO:0000256" key="5">
    <source>
        <dbReference type="ARBA" id="ARBA00022806"/>
    </source>
</evidence>
<dbReference type="GO" id="GO:0000724">
    <property type="term" value="P:double-strand break repair via homologous recombination"/>
    <property type="evidence" value="ECO:0007669"/>
    <property type="project" value="UniProtKB-UniRule"/>
</dbReference>
<dbReference type="InterPro" id="IPR050534">
    <property type="entry name" value="Coronavir_polyprotein_1ab"/>
</dbReference>
<dbReference type="NCBIfam" id="TIGR01447">
    <property type="entry name" value="recD"/>
    <property type="match status" value="1"/>
</dbReference>
<evidence type="ECO:0000256" key="3">
    <source>
        <dbReference type="ARBA" id="ARBA00022763"/>
    </source>
</evidence>
<gene>
    <name evidence="11 15" type="primary">recD</name>
    <name evidence="15" type="ORF">NFG57_09350</name>
</gene>
<dbReference type="RefSeq" id="WP_348816035.1">
    <property type="nucleotide sequence ID" value="NZ_CP098828.1"/>
</dbReference>
<evidence type="ECO:0000256" key="9">
    <source>
        <dbReference type="ARBA" id="ARBA00023204"/>
    </source>
</evidence>
<name>A0AAU7KYY9_9GAMM</name>
<evidence type="ECO:0000256" key="12">
    <source>
        <dbReference type="SAM" id="MobiDB-lite"/>
    </source>
</evidence>
<comment type="subunit">
    <text evidence="11">Heterotrimer of RecB, RecC and RecD. All subunits contribute to DNA-binding.</text>
</comment>
<comment type="catalytic activity">
    <reaction evidence="11">
        <text>ATP + H2O = ADP + phosphate + H(+)</text>
        <dbReference type="Rhea" id="RHEA:13065"/>
        <dbReference type="ChEBI" id="CHEBI:15377"/>
        <dbReference type="ChEBI" id="CHEBI:15378"/>
        <dbReference type="ChEBI" id="CHEBI:30616"/>
        <dbReference type="ChEBI" id="CHEBI:43474"/>
        <dbReference type="ChEBI" id="CHEBI:456216"/>
        <dbReference type="EC" id="5.6.2.3"/>
    </reaction>
</comment>
<evidence type="ECO:0000256" key="10">
    <source>
        <dbReference type="ARBA" id="ARBA00023235"/>
    </source>
</evidence>
<keyword evidence="5 11" id="KW-0347">Helicase</keyword>
<feature type="region of interest" description="Disordered" evidence="12">
    <location>
        <begin position="1"/>
        <end position="32"/>
    </location>
</feature>
<evidence type="ECO:0000259" key="14">
    <source>
        <dbReference type="Pfam" id="PF21185"/>
    </source>
</evidence>
<protein>
    <recommendedName>
        <fullName evidence="11">RecBCD enzyme subunit RecD</fullName>
        <ecNumber evidence="11">5.6.2.3</ecNumber>
    </recommendedName>
    <alternativeName>
        <fullName evidence="11">DNA 5'-3' helicase subunit RecD</fullName>
    </alternativeName>
    <alternativeName>
        <fullName evidence="11">Exonuclease V subunit RecD</fullName>
        <shortName evidence="11">ExoV subunit RecD</shortName>
    </alternativeName>
    <alternativeName>
        <fullName evidence="11">Helicase/nuclease RecBCD subunit RecD</fullName>
    </alternativeName>
</protein>
<dbReference type="PANTHER" id="PTHR43788">
    <property type="entry name" value="DNA2/NAM7 HELICASE FAMILY MEMBER"/>
    <property type="match status" value="1"/>
</dbReference>
<dbReference type="InterPro" id="IPR006344">
    <property type="entry name" value="RecD"/>
</dbReference>
<dbReference type="InterPro" id="IPR041851">
    <property type="entry name" value="RecD_N_sf"/>
</dbReference>
<evidence type="ECO:0000256" key="8">
    <source>
        <dbReference type="ARBA" id="ARBA00023125"/>
    </source>
</evidence>
<evidence type="ECO:0000256" key="4">
    <source>
        <dbReference type="ARBA" id="ARBA00022801"/>
    </source>
</evidence>
<dbReference type="InterPro" id="IPR027785">
    <property type="entry name" value="UvrD-like_helicase_C"/>
</dbReference>
<comment type="miscellaneous">
    <text evidence="11">In the RecBCD complex, RecB has a slow 3'-5' helicase, an exonuclease activity and loads RecA onto ssDNA, RecD has a fast 5'-3' helicase activity, while RecC stimulates the ATPase and processivity of the RecB helicase and contributes to recognition of the Chi site.</text>
</comment>
<feature type="compositionally biased region" description="Basic and acidic residues" evidence="12">
    <location>
        <begin position="1"/>
        <end position="13"/>
    </location>
</feature>
<keyword evidence="3 11" id="KW-0227">DNA damage</keyword>